<accession>A0A8J6HYS1</accession>
<feature type="transmembrane region" description="Helical" evidence="1">
    <location>
        <begin position="423"/>
        <end position="442"/>
    </location>
</feature>
<organism evidence="2 3">
    <name type="scientific">Capillibacterium thermochitinicola</name>
    <dbReference type="NCBI Taxonomy" id="2699427"/>
    <lineage>
        <taxon>Bacteria</taxon>
        <taxon>Bacillati</taxon>
        <taxon>Bacillota</taxon>
        <taxon>Capillibacterium</taxon>
    </lineage>
</organism>
<keyword evidence="1" id="KW-1133">Transmembrane helix</keyword>
<proteinExistence type="predicted"/>
<keyword evidence="1" id="KW-0812">Transmembrane</keyword>
<feature type="transmembrane region" description="Helical" evidence="1">
    <location>
        <begin position="255"/>
        <end position="276"/>
    </location>
</feature>
<feature type="transmembrane region" description="Helical" evidence="1">
    <location>
        <begin position="116"/>
        <end position="137"/>
    </location>
</feature>
<comment type="caution">
    <text evidence="2">The sequence shown here is derived from an EMBL/GenBank/DDBJ whole genome shotgun (WGS) entry which is preliminary data.</text>
</comment>
<evidence type="ECO:0000313" key="2">
    <source>
        <dbReference type="EMBL" id="MBA2132345.1"/>
    </source>
</evidence>
<sequence length="508" mass="53969">MKKLLWAKFKESFLTVLPIIVIVLVLALTVAPMPFYSVVLFLLSALMMILGITLFNLGVDVSLMPIGEHIGSGLVKSRNLKLIVALTFVIGTFISIAEPDLHVLARQVSGIPDSVIILAVSAGVGLALVGAFLRILFQVRLSSILAVCYILAFIVSGFTSKNFLSVAWESGAVTTGPIMVPFVMALGLGLASVRGDKTSEEDSFGLVAFCLIGPILTMLLLGLFFEPSGGSVLAIPELLSLGDIFQLFLANFPEFIGQVALALLPILLLFIVFQVVSLRLRKRTLLKILIGTIYTYAGLVLFLTSVNVGFMPAGYQLGGALITNTPPWALILIGLATGYFVVAAEPAVFVLKEQVEDITDGAISGRSMGLGLSIGVAFSVGLAMFRILTETSLLYIVIPGYTMALLLSLIVPPLFTAIAFDSGAVASGPLAATFLLPLAIGACETSGGNIFTDAFGIVALVALTPVLTIQCFGLAYRIKANRAEKQITIPVAEDSIIIYDKEDNFPEQ</sequence>
<feature type="transmembrane region" description="Helical" evidence="1">
    <location>
        <begin position="203"/>
        <end position="225"/>
    </location>
</feature>
<feature type="transmembrane region" description="Helical" evidence="1">
    <location>
        <begin position="80"/>
        <end position="96"/>
    </location>
</feature>
<feature type="transmembrane region" description="Helical" evidence="1">
    <location>
        <begin position="328"/>
        <end position="351"/>
    </location>
</feature>
<name>A0A8J6HYS1_9FIRM</name>
<dbReference type="InterPro" id="IPR011435">
    <property type="entry name" value="UmpAB"/>
</dbReference>
<protein>
    <submittedName>
        <fullName evidence="2">DUF1538 domain-containing protein</fullName>
    </submittedName>
</protein>
<dbReference type="Proteomes" id="UP000657177">
    <property type="component" value="Unassembled WGS sequence"/>
</dbReference>
<gene>
    <name evidence="2" type="ORF">G5B42_02115</name>
</gene>
<dbReference type="AlphaFoldDB" id="A0A8J6HYS1"/>
<feature type="transmembrane region" description="Helical" evidence="1">
    <location>
        <begin position="12"/>
        <end position="32"/>
    </location>
</feature>
<feature type="transmembrane region" description="Helical" evidence="1">
    <location>
        <begin position="393"/>
        <end position="411"/>
    </location>
</feature>
<feature type="transmembrane region" description="Helical" evidence="1">
    <location>
        <begin position="454"/>
        <end position="476"/>
    </location>
</feature>
<dbReference type="RefSeq" id="WP_181338795.1">
    <property type="nucleotide sequence ID" value="NZ_JAAKDE010000003.1"/>
</dbReference>
<feature type="transmembrane region" description="Helical" evidence="1">
    <location>
        <begin position="144"/>
        <end position="164"/>
    </location>
</feature>
<keyword evidence="1" id="KW-0472">Membrane</keyword>
<evidence type="ECO:0000256" key="1">
    <source>
        <dbReference type="SAM" id="Phobius"/>
    </source>
</evidence>
<feature type="transmembrane region" description="Helical" evidence="1">
    <location>
        <begin position="288"/>
        <end position="308"/>
    </location>
</feature>
<feature type="transmembrane region" description="Helical" evidence="1">
    <location>
        <begin position="38"/>
        <end position="59"/>
    </location>
</feature>
<keyword evidence="3" id="KW-1185">Reference proteome</keyword>
<evidence type="ECO:0000313" key="3">
    <source>
        <dbReference type="Proteomes" id="UP000657177"/>
    </source>
</evidence>
<dbReference type="Pfam" id="PF07556">
    <property type="entry name" value="DUF1538"/>
    <property type="match status" value="2"/>
</dbReference>
<feature type="transmembrane region" description="Helical" evidence="1">
    <location>
        <begin position="170"/>
        <end position="191"/>
    </location>
</feature>
<feature type="transmembrane region" description="Helical" evidence="1">
    <location>
        <begin position="363"/>
        <end position="387"/>
    </location>
</feature>
<reference evidence="2" key="1">
    <citation type="submission" date="2020-06" db="EMBL/GenBank/DDBJ databases">
        <title>Novel chitinolytic bacterium.</title>
        <authorList>
            <person name="Ungkulpasvich U."/>
            <person name="Kosugi A."/>
            <person name="Uke A."/>
        </authorList>
    </citation>
    <scope>NUCLEOTIDE SEQUENCE</scope>
    <source>
        <strain evidence="2">UUS1-1</strain>
    </source>
</reference>
<dbReference type="EMBL" id="JAAKDE010000003">
    <property type="protein sequence ID" value="MBA2132345.1"/>
    <property type="molecule type" value="Genomic_DNA"/>
</dbReference>